<dbReference type="PANTHER" id="PTHR24391:SF27">
    <property type="entry name" value="ZINC FINGER PROTEIN 1"/>
    <property type="match status" value="1"/>
</dbReference>
<evidence type="ECO:0000259" key="10">
    <source>
        <dbReference type="PROSITE" id="PS50157"/>
    </source>
</evidence>
<dbReference type="InterPro" id="IPR013087">
    <property type="entry name" value="Znf_C2H2_type"/>
</dbReference>
<name>A0A0N4U719_DRAME</name>
<evidence type="ECO:0000256" key="1">
    <source>
        <dbReference type="ARBA" id="ARBA00004123"/>
    </source>
</evidence>
<feature type="domain" description="C2H2-type" evidence="10">
    <location>
        <begin position="49"/>
        <end position="76"/>
    </location>
</feature>
<evidence type="ECO:0000256" key="9">
    <source>
        <dbReference type="SAM" id="MobiDB-lite"/>
    </source>
</evidence>
<evidence type="ECO:0000256" key="7">
    <source>
        <dbReference type="ARBA" id="ARBA00023242"/>
    </source>
</evidence>
<proteinExistence type="predicted"/>
<organism evidence="12 14">
    <name type="scientific">Dracunculus medinensis</name>
    <name type="common">Guinea worm</name>
    <dbReference type="NCBI Taxonomy" id="318479"/>
    <lineage>
        <taxon>Eukaryota</taxon>
        <taxon>Metazoa</taxon>
        <taxon>Ecdysozoa</taxon>
        <taxon>Nematoda</taxon>
        <taxon>Chromadorea</taxon>
        <taxon>Rhabditida</taxon>
        <taxon>Spirurina</taxon>
        <taxon>Dracunculoidea</taxon>
        <taxon>Dracunculidae</taxon>
        <taxon>Dracunculus</taxon>
    </lineage>
</organism>
<dbReference type="Proteomes" id="UP000038040">
    <property type="component" value="Unplaced"/>
</dbReference>
<sequence>MLGILEAHNSSEKATSNGVSSGANGAVYVGEHLKTSVDFSSNEEALRKFKCSECPKAFKFKHHLKEHTRIHSGEKPFQLTS</sequence>
<evidence type="ECO:0000256" key="3">
    <source>
        <dbReference type="ARBA" id="ARBA00022737"/>
    </source>
</evidence>
<dbReference type="PANTHER" id="PTHR24391">
    <property type="entry name" value="HISTONE H4 TRANSCRIPTION FACTOR-RELATED"/>
    <property type="match status" value="1"/>
</dbReference>
<dbReference type="STRING" id="318479.A0A0N4U719"/>
<keyword evidence="6" id="KW-0238">DNA-binding</keyword>
<keyword evidence="13" id="KW-1185">Reference proteome</keyword>
<dbReference type="GO" id="GO:0045892">
    <property type="term" value="P:negative regulation of DNA-templated transcription"/>
    <property type="evidence" value="ECO:0007669"/>
    <property type="project" value="UniProtKB-ARBA"/>
</dbReference>
<gene>
    <name evidence="11" type="ORF">DME_LOCUS7117</name>
</gene>
<evidence type="ECO:0000256" key="4">
    <source>
        <dbReference type="ARBA" id="ARBA00022771"/>
    </source>
</evidence>
<dbReference type="GO" id="GO:0005634">
    <property type="term" value="C:nucleus"/>
    <property type="evidence" value="ECO:0007669"/>
    <property type="project" value="UniProtKB-SubCell"/>
</dbReference>
<dbReference type="Gene3D" id="3.30.160.60">
    <property type="entry name" value="Classic Zinc Finger"/>
    <property type="match status" value="1"/>
</dbReference>
<protein>
    <submittedName>
        <fullName evidence="14">C2H2-type domain-containing protein</fullName>
    </submittedName>
</protein>
<evidence type="ECO:0000256" key="2">
    <source>
        <dbReference type="ARBA" id="ARBA00022723"/>
    </source>
</evidence>
<evidence type="ECO:0000256" key="6">
    <source>
        <dbReference type="ARBA" id="ARBA00023125"/>
    </source>
</evidence>
<dbReference type="GO" id="GO:0008270">
    <property type="term" value="F:zinc ion binding"/>
    <property type="evidence" value="ECO:0007669"/>
    <property type="project" value="UniProtKB-KW"/>
</dbReference>
<accession>A0A0N4U719</accession>
<reference evidence="14" key="1">
    <citation type="submission" date="2017-02" db="UniProtKB">
        <authorList>
            <consortium name="WormBaseParasite"/>
        </authorList>
    </citation>
    <scope>IDENTIFICATION</scope>
</reference>
<dbReference type="Proteomes" id="UP000274756">
    <property type="component" value="Unassembled WGS sequence"/>
</dbReference>
<evidence type="ECO:0000313" key="13">
    <source>
        <dbReference type="Proteomes" id="UP000274756"/>
    </source>
</evidence>
<dbReference type="AlphaFoldDB" id="A0A0N4U719"/>
<dbReference type="InterPro" id="IPR051574">
    <property type="entry name" value="ZnF_E-box_Homeobox"/>
</dbReference>
<dbReference type="GO" id="GO:0000978">
    <property type="term" value="F:RNA polymerase II cis-regulatory region sequence-specific DNA binding"/>
    <property type="evidence" value="ECO:0007669"/>
    <property type="project" value="TreeGrafter"/>
</dbReference>
<dbReference type="PROSITE" id="PS00028">
    <property type="entry name" value="ZINC_FINGER_C2H2_1"/>
    <property type="match status" value="1"/>
</dbReference>
<keyword evidence="7" id="KW-0539">Nucleus</keyword>
<dbReference type="OrthoDB" id="9439903at2759"/>
<keyword evidence="5" id="KW-0862">Zinc</keyword>
<evidence type="ECO:0000313" key="12">
    <source>
        <dbReference type="Proteomes" id="UP000038040"/>
    </source>
</evidence>
<dbReference type="PROSITE" id="PS50157">
    <property type="entry name" value="ZINC_FINGER_C2H2_2"/>
    <property type="match status" value="1"/>
</dbReference>
<dbReference type="Pfam" id="PF00096">
    <property type="entry name" value="zf-C2H2"/>
    <property type="match status" value="1"/>
</dbReference>
<dbReference type="EMBL" id="UYYG01001158">
    <property type="protein sequence ID" value="VDN57144.1"/>
    <property type="molecule type" value="Genomic_DNA"/>
</dbReference>
<reference evidence="11 13" key="2">
    <citation type="submission" date="2018-11" db="EMBL/GenBank/DDBJ databases">
        <authorList>
            <consortium name="Pathogen Informatics"/>
        </authorList>
    </citation>
    <scope>NUCLEOTIDE SEQUENCE [LARGE SCALE GENOMIC DNA]</scope>
</reference>
<keyword evidence="3" id="KW-0677">Repeat</keyword>
<feature type="region of interest" description="Disordered" evidence="9">
    <location>
        <begin position="1"/>
        <end position="22"/>
    </location>
</feature>
<evidence type="ECO:0000313" key="14">
    <source>
        <dbReference type="WBParaSite" id="DME_0000275701-mRNA-1"/>
    </source>
</evidence>
<dbReference type="WBParaSite" id="DME_0000275701-mRNA-1">
    <property type="protein sequence ID" value="DME_0000275701-mRNA-1"/>
    <property type="gene ID" value="DME_0000275701"/>
</dbReference>
<feature type="compositionally biased region" description="Polar residues" evidence="9">
    <location>
        <begin position="12"/>
        <end position="22"/>
    </location>
</feature>
<evidence type="ECO:0000256" key="8">
    <source>
        <dbReference type="PROSITE-ProRule" id="PRU00042"/>
    </source>
</evidence>
<dbReference type="FunFam" id="3.30.160.60:FF:000082">
    <property type="entry name" value="Putative zinc finger E-box-binding homeobox 2"/>
    <property type="match status" value="1"/>
</dbReference>
<keyword evidence="4 8" id="KW-0863">Zinc-finger</keyword>
<dbReference type="GO" id="GO:0000981">
    <property type="term" value="F:DNA-binding transcription factor activity, RNA polymerase II-specific"/>
    <property type="evidence" value="ECO:0007669"/>
    <property type="project" value="TreeGrafter"/>
</dbReference>
<keyword evidence="2" id="KW-0479">Metal-binding</keyword>
<dbReference type="InterPro" id="IPR036236">
    <property type="entry name" value="Znf_C2H2_sf"/>
</dbReference>
<evidence type="ECO:0000256" key="5">
    <source>
        <dbReference type="ARBA" id="ARBA00022833"/>
    </source>
</evidence>
<evidence type="ECO:0000313" key="11">
    <source>
        <dbReference type="EMBL" id="VDN57144.1"/>
    </source>
</evidence>
<comment type="subcellular location">
    <subcellularLocation>
        <location evidence="1">Nucleus</location>
    </subcellularLocation>
</comment>
<dbReference type="SUPFAM" id="SSF57667">
    <property type="entry name" value="beta-beta-alpha zinc fingers"/>
    <property type="match status" value="1"/>
</dbReference>